<dbReference type="CDD" id="cd02440">
    <property type="entry name" value="AdoMet_MTases"/>
    <property type="match status" value="1"/>
</dbReference>
<comment type="caution">
    <text evidence="5">Lacks conserved residue(s) required for the propagation of feature annotation.</text>
</comment>
<dbReference type="GO" id="GO:0001510">
    <property type="term" value="P:RNA methylation"/>
    <property type="evidence" value="ECO:0007669"/>
    <property type="project" value="InterPro"/>
</dbReference>
<feature type="active site" description="Nucleophile" evidence="5">
    <location>
        <position position="342"/>
    </location>
</feature>
<keyword evidence="2 5" id="KW-0808">Transferase</keyword>
<evidence type="ECO:0000256" key="5">
    <source>
        <dbReference type="PROSITE-ProRule" id="PRU01023"/>
    </source>
</evidence>
<reference evidence="8" key="1">
    <citation type="submission" date="2015-09" db="EMBL/GenBank/DDBJ databases">
        <authorList>
            <person name="Rodrigo-Torres Lidia"/>
            <person name="Arahal R.David."/>
        </authorList>
    </citation>
    <scope>NUCLEOTIDE SEQUENCE [LARGE SCALE GENOMIC DNA]</scope>
    <source>
        <strain evidence="8">CECT 7735</strain>
    </source>
</reference>
<dbReference type="AlphaFoldDB" id="A0A0P1IE75"/>
<evidence type="ECO:0000313" key="7">
    <source>
        <dbReference type="EMBL" id="CUJ93473.1"/>
    </source>
</evidence>
<dbReference type="InterPro" id="IPR054728">
    <property type="entry name" value="RsmB-like_ferredoxin"/>
</dbReference>
<sequence>MTPAARVQTAIELLDQILAGAPAEKTLTGWARKSRFAGSKDRAAVRDHVYDALRRRQSAARIGGALTGRGILLGLLMQDGADADALFSGPPYAPEPLSDLEKEMMSSSADVAPLEDIPEWMLPMLQDTLGDEIDENVEQMRQRAPVFLRVNLQKTTVELAVLQLKEEGVLAEPHPLSDTALHVTEGARRVSNTETFRNGYVELQDVSSQAAIQSLSLKTGMRVLDFCAGGGGKVLAMAGRCEATYVAHDANVARMKDLPLRGKRAGAAIQIKSLEEVEKAARFDLVFCDVPCSGSGTWRRTPDAKWRFQKEDLEALTALQAEILRTASRFVETGGILAYATCSLFPPENSDQIAAFLAQNPDWHCVSERQWRLDEGADGFYLAKLART</sequence>
<dbReference type="SUPFAM" id="SSF53335">
    <property type="entry name" value="S-adenosyl-L-methionine-dependent methyltransferases"/>
    <property type="match status" value="1"/>
</dbReference>
<keyword evidence="8" id="KW-1185">Reference proteome</keyword>
<feature type="domain" description="SAM-dependent MTase RsmB/NOP-type" evidence="6">
    <location>
        <begin position="136"/>
        <end position="388"/>
    </location>
</feature>
<dbReference type="PANTHER" id="PTHR22807:SF53">
    <property type="entry name" value="RIBOSOMAL RNA SMALL SUBUNIT METHYLTRANSFERASE B-RELATED"/>
    <property type="match status" value="1"/>
</dbReference>
<evidence type="ECO:0000256" key="4">
    <source>
        <dbReference type="ARBA" id="ARBA00022884"/>
    </source>
</evidence>
<dbReference type="GO" id="GO:0003723">
    <property type="term" value="F:RNA binding"/>
    <property type="evidence" value="ECO:0007669"/>
    <property type="project" value="UniProtKB-UniRule"/>
</dbReference>
<protein>
    <submittedName>
        <fullName evidence="7">Ribosomal RNA small subunit methyltransferase B</fullName>
        <ecNumber evidence="7">2.1.1.176</ecNumber>
    </submittedName>
</protein>
<dbReference type="PROSITE" id="PS51686">
    <property type="entry name" value="SAM_MT_RSMB_NOP"/>
    <property type="match status" value="1"/>
</dbReference>
<feature type="binding site" evidence="5">
    <location>
        <position position="289"/>
    </location>
    <ligand>
        <name>S-adenosyl-L-methionine</name>
        <dbReference type="ChEBI" id="CHEBI:59789"/>
    </ligand>
</feature>
<dbReference type="EMBL" id="CYTW01000001">
    <property type="protein sequence ID" value="CUJ93473.1"/>
    <property type="molecule type" value="Genomic_DNA"/>
</dbReference>
<dbReference type="InterPro" id="IPR049560">
    <property type="entry name" value="MeTrfase_RsmB-F_NOP2_cat"/>
</dbReference>
<dbReference type="Proteomes" id="UP000051870">
    <property type="component" value="Unassembled WGS sequence"/>
</dbReference>
<keyword evidence="4 5" id="KW-0694">RNA-binding</keyword>
<dbReference type="Gene3D" id="3.40.50.150">
    <property type="entry name" value="Vaccinia Virus protein VP39"/>
    <property type="match status" value="1"/>
</dbReference>
<dbReference type="InterPro" id="IPR023267">
    <property type="entry name" value="RCMT"/>
</dbReference>
<dbReference type="Pfam" id="PF01189">
    <property type="entry name" value="Methyltr_RsmB-F"/>
    <property type="match status" value="1"/>
</dbReference>
<dbReference type="RefSeq" id="WP_058310726.1">
    <property type="nucleotide sequence ID" value="NZ_CYTW01000001.1"/>
</dbReference>
<dbReference type="PRINTS" id="PR02008">
    <property type="entry name" value="RCMTFAMILY"/>
</dbReference>
<evidence type="ECO:0000256" key="1">
    <source>
        <dbReference type="ARBA" id="ARBA00022603"/>
    </source>
</evidence>
<organism evidence="7 8">
    <name type="scientific">Shimia thalassica</name>
    <dbReference type="NCBI Taxonomy" id="1715693"/>
    <lineage>
        <taxon>Bacteria</taxon>
        <taxon>Pseudomonadati</taxon>
        <taxon>Pseudomonadota</taxon>
        <taxon>Alphaproteobacteria</taxon>
        <taxon>Rhodobacterales</taxon>
        <taxon>Roseobacteraceae</taxon>
    </lineage>
</organism>
<dbReference type="InterPro" id="IPR029063">
    <property type="entry name" value="SAM-dependent_MTases_sf"/>
</dbReference>
<proteinExistence type="inferred from homology"/>
<gene>
    <name evidence="7" type="primary">rsmB_1</name>
    <name evidence="7" type="ORF">PH7735_01617</name>
</gene>
<dbReference type="Gene3D" id="3.30.70.1170">
    <property type="entry name" value="Sun protein, domain 3"/>
    <property type="match status" value="1"/>
</dbReference>
<dbReference type="PANTHER" id="PTHR22807">
    <property type="entry name" value="NOP2 YEAST -RELATED NOL1/NOP2/FMU SUN DOMAIN-CONTAINING"/>
    <property type="match status" value="1"/>
</dbReference>
<comment type="similarity">
    <text evidence="5">Belongs to the class I-like SAM-binding methyltransferase superfamily. RsmB/NOP family.</text>
</comment>
<dbReference type="GO" id="GO:0008173">
    <property type="term" value="F:RNA methyltransferase activity"/>
    <property type="evidence" value="ECO:0007669"/>
    <property type="project" value="InterPro"/>
</dbReference>
<dbReference type="GeneID" id="83880668"/>
<evidence type="ECO:0000256" key="2">
    <source>
        <dbReference type="ARBA" id="ARBA00022679"/>
    </source>
</evidence>
<accession>A0A0P1IE75</accession>
<evidence type="ECO:0000259" key="6">
    <source>
        <dbReference type="PROSITE" id="PS51686"/>
    </source>
</evidence>
<feature type="binding site" evidence="5">
    <location>
        <position position="249"/>
    </location>
    <ligand>
        <name>S-adenosyl-L-methionine</name>
        <dbReference type="ChEBI" id="CHEBI:59789"/>
    </ligand>
</feature>
<evidence type="ECO:0000313" key="8">
    <source>
        <dbReference type="Proteomes" id="UP000051870"/>
    </source>
</evidence>
<dbReference type="InterPro" id="IPR001678">
    <property type="entry name" value="MeTrfase_RsmB-F_NOP2_dom"/>
</dbReference>
<keyword evidence="3 5" id="KW-0949">S-adenosyl-L-methionine</keyword>
<dbReference type="Pfam" id="PF22458">
    <property type="entry name" value="RsmF-B_ferredox"/>
    <property type="match status" value="1"/>
</dbReference>
<keyword evidence="1 5" id="KW-0489">Methyltransferase</keyword>
<dbReference type="EC" id="2.1.1.176" evidence="7"/>
<name>A0A0P1IE75_9RHOB</name>
<evidence type="ECO:0000256" key="3">
    <source>
        <dbReference type="ARBA" id="ARBA00022691"/>
    </source>
</evidence>
<dbReference type="STRING" id="1715693.PH7735_01617"/>